<protein>
    <submittedName>
        <fullName evidence="2">Uncharacterized protein</fullName>
    </submittedName>
</protein>
<dbReference type="Proteomes" id="UP000279259">
    <property type="component" value="Unassembled WGS sequence"/>
</dbReference>
<name>A0A427Y3E9_9TREE</name>
<keyword evidence="3" id="KW-1185">Reference proteome</keyword>
<sequence length="151" mass="16572">MSSSTSSSPTSRATVYIAFTQILKKSPDGSKSKFVPAIWYDDQYTAGEAPSSELQERAKKLRSMIISKQPDDNGSPEYQSDLQNAEDAPTITFTKAMSDGWIKSAREAVGCDTSDIEVKVCSMAEYLSDLPSYYRFETTPSTSDATHQVGQ</sequence>
<evidence type="ECO:0000313" key="2">
    <source>
        <dbReference type="EMBL" id="RSH85599.1"/>
    </source>
</evidence>
<reference evidence="2 3" key="1">
    <citation type="submission" date="2018-11" db="EMBL/GenBank/DDBJ databases">
        <title>Genome sequence of Saitozyma podzolica DSM 27192.</title>
        <authorList>
            <person name="Aliyu H."/>
            <person name="Gorte O."/>
            <person name="Ochsenreither K."/>
        </authorList>
    </citation>
    <scope>NUCLEOTIDE SEQUENCE [LARGE SCALE GENOMIC DNA]</scope>
    <source>
        <strain evidence="2 3">DSM 27192</strain>
    </source>
</reference>
<proteinExistence type="predicted"/>
<comment type="caution">
    <text evidence="2">The sequence shown here is derived from an EMBL/GenBank/DDBJ whole genome shotgun (WGS) entry which is preliminary data.</text>
</comment>
<dbReference type="EMBL" id="RSCD01000019">
    <property type="protein sequence ID" value="RSH85599.1"/>
    <property type="molecule type" value="Genomic_DNA"/>
</dbReference>
<organism evidence="2 3">
    <name type="scientific">Saitozyma podzolica</name>
    <dbReference type="NCBI Taxonomy" id="1890683"/>
    <lineage>
        <taxon>Eukaryota</taxon>
        <taxon>Fungi</taxon>
        <taxon>Dikarya</taxon>
        <taxon>Basidiomycota</taxon>
        <taxon>Agaricomycotina</taxon>
        <taxon>Tremellomycetes</taxon>
        <taxon>Tremellales</taxon>
        <taxon>Trimorphomycetaceae</taxon>
        <taxon>Saitozyma</taxon>
    </lineage>
</organism>
<dbReference type="AlphaFoldDB" id="A0A427Y3E9"/>
<evidence type="ECO:0000313" key="3">
    <source>
        <dbReference type="Proteomes" id="UP000279259"/>
    </source>
</evidence>
<feature type="region of interest" description="Disordered" evidence="1">
    <location>
        <begin position="64"/>
        <end position="86"/>
    </location>
</feature>
<evidence type="ECO:0000256" key="1">
    <source>
        <dbReference type="SAM" id="MobiDB-lite"/>
    </source>
</evidence>
<gene>
    <name evidence="2" type="ORF">EHS25_003738</name>
</gene>
<accession>A0A427Y3E9</accession>